<sequence length="530" mass="57858">MNTSTEQLPAEKGDLDVQHVEAPPKSWTPADADADRERHLTVLETFRKHPTIVFWSFFWCMTALGWGFDTQVNGAMIGVASFRSYYGYMYNGAPVIPASWLTAFNVMSSVGQFFGGFFCSWVADRVGRKKSLALGVVIVTAGIFGETFSFTRAAFVVSKLILGVGVGFYLTLGPITCSEIAPVQLRGMSSAGVNLAIALGQLISNGVTKGFSNRSDVWAFRGPFLVQLLFSILLFTGSWLSPESPWYLVRQGEMEQAQQTLQRLYGPDFDTASKLASIQRTVEVEQSAENPSYLAAFQGTDRVRTLISMGIFACQHLAGIIFVLSFSTYFFELAGLNTSNAFDLGVGVTACGVAGNICSWFLVNRVGRRPIFLGGMVSCTVILLLIGILDVVPTSSAKWVQASLTVIYSFVYFMTIGAVAFVLLGEVSSLVMRARTTALATATQAVFGVIMFFAVPYMVNPDAGNMKGKVGFVFGGLSACATVVCFFYIPELKMRTYEEIDEMFIGRVPPRKMGQHQCDGEVVAEIMRKV</sequence>
<dbReference type="OrthoDB" id="6612291at2759"/>
<dbReference type="EMBL" id="JAPQKN010000008">
    <property type="protein sequence ID" value="KAJ5150918.1"/>
    <property type="molecule type" value="Genomic_DNA"/>
</dbReference>
<feature type="transmembrane region" description="Helical" evidence="8">
    <location>
        <begin position="342"/>
        <end position="363"/>
    </location>
</feature>
<dbReference type="Pfam" id="PF00083">
    <property type="entry name" value="Sugar_tr"/>
    <property type="match status" value="1"/>
</dbReference>
<dbReference type="FunFam" id="1.20.1250.20:FF:000078">
    <property type="entry name" value="MFS maltose transporter, putative"/>
    <property type="match status" value="1"/>
</dbReference>
<evidence type="ECO:0000259" key="9">
    <source>
        <dbReference type="PROSITE" id="PS50850"/>
    </source>
</evidence>
<feature type="transmembrane region" description="Helical" evidence="8">
    <location>
        <begin position="401"/>
        <end position="424"/>
    </location>
</feature>
<feature type="domain" description="Major facilitator superfamily (MFS) profile" evidence="9">
    <location>
        <begin position="55"/>
        <end position="493"/>
    </location>
</feature>
<name>A0A9W9HJD8_9EURO</name>
<dbReference type="InterPro" id="IPR005828">
    <property type="entry name" value="MFS_sugar_transport-like"/>
</dbReference>
<dbReference type="NCBIfam" id="TIGR00879">
    <property type="entry name" value="SP"/>
    <property type="match status" value="1"/>
</dbReference>
<evidence type="ECO:0000256" key="4">
    <source>
        <dbReference type="ARBA" id="ARBA00022692"/>
    </source>
</evidence>
<dbReference type="PANTHER" id="PTHR48022:SF51">
    <property type="entry name" value="ALPHA-GLUCOSIDE TRANSPORTER, PUTATIVE (AFU_ORTHOLOGUE AFUA_6G11920)-RELATED"/>
    <property type="match status" value="1"/>
</dbReference>
<evidence type="ECO:0000256" key="5">
    <source>
        <dbReference type="ARBA" id="ARBA00022989"/>
    </source>
</evidence>
<dbReference type="PANTHER" id="PTHR48022">
    <property type="entry name" value="PLASTIDIC GLUCOSE TRANSPORTER 4"/>
    <property type="match status" value="1"/>
</dbReference>
<feature type="transmembrane region" description="Helical" evidence="8">
    <location>
        <begin position="436"/>
        <end position="458"/>
    </location>
</feature>
<comment type="caution">
    <text evidence="10">The sequence shown here is derived from an EMBL/GenBank/DDBJ whole genome shotgun (WGS) entry which is preliminary data.</text>
</comment>
<comment type="subcellular location">
    <subcellularLocation>
        <location evidence="1">Membrane</location>
        <topology evidence="1">Multi-pass membrane protein</topology>
    </subcellularLocation>
</comment>
<feature type="transmembrane region" description="Helical" evidence="8">
    <location>
        <begin position="224"/>
        <end position="241"/>
    </location>
</feature>
<dbReference type="AlphaFoldDB" id="A0A9W9HJD8"/>
<dbReference type="GeneID" id="81431470"/>
<evidence type="ECO:0000256" key="7">
    <source>
        <dbReference type="RuleBase" id="RU003346"/>
    </source>
</evidence>
<dbReference type="Proteomes" id="UP001149163">
    <property type="component" value="Unassembled WGS sequence"/>
</dbReference>
<feature type="transmembrane region" description="Helical" evidence="8">
    <location>
        <begin position="131"/>
        <end position="150"/>
    </location>
</feature>
<dbReference type="RefSeq" id="XP_056538251.1">
    <property type="nucleotide sequence ID" value="XM_056692294.1"/>
</dbReference>
<feature type="transmembrane region" description="Helical" evidence="8">
    <location>
        <begin position="306"/>
        <end position="330"/>
    </location>
</feature>
<dbReference type="GO" id="GO:0016020">
    <property type="term" value="C:membrane"/>
    <property type="evidence" value="ECO:0007669"/>
    <property type="project" value="UniProtKB-SubCell"/>
</dbReference>
<evidence type="ECO:0000256" key="3">
    <source>
        <dbReference type="ARBA" id="ARBA00022448"/>
    </source>
</evidence>
<dbReference type="InterPro" id="IPR003663">
    <property type="entry name" value="Sugar/inositol_transpt"/>
</dbReference>
<dbReference type="PROSITE" id="PS50850">
    <property type="entry name" value="MFS"/>
    <property type="match status" value="1"/>
</dbReference>
<keyword evidence="5 8" id="KW-1133">Transmembrane helix</keyword>
<feature type="transmembrane region" description="Helical" evidence="8">
    <location>
        <begin position="370"/>
        <end position="389"/>
    </location>
</feature>
<organism evidence="10 11">
    <name type="scientific">Penicillium canariense</name>
    <dbReference type="NCBI Taxonomy" id="189055"/>
    <lineage>
        <taxon>Eukaryota</taxon>
        <taxon>Fungi</taxon>
        <taxon>Dikarya</taxon>
        <taxon>Ascomycota</taxon>
        <taxon>Pezizomycotina</taxon>
        <taxon>Eurotiomycetes</taxon>
        <taxon>Eurotiomycetidae</taxon>
        <taxon>Eurotiales</taxon>
        <taxon>Aspergillaceae</taxon>
        <taxon>Penicillium</taxon>
    </lineage>
</organism>
<evidence type="ECO:0000256" key="1">
    <source>
        <dbReference type="ARBA" id="ARBA00004141"/>
    </source>
</evidence>
<dbReference type="InterPro" id="IPR036259">
    <property type="entry name" value="MFS_trans_sf"/>
</dbReference>
<evidence type="ECO:0000256" key="8">
    <source>
        <dbReference type="SAM" id="Phobius"/>
    </source>
</evidence>
<dbReference type="InterPro" id="IPR020846">
    <property type="entry name" value="MFS_dom"/>
</dbReference>
<protein>
    <recommendedName>
        <fullName evidence="9">Major facilitator superfamily (MFS) profile domain-containing protein</fullName>
    </recommendedName>
</protein>
<comment type="similarity">
    <text evidence="2 7">Belongs to the major facilitator superfamily. Sugar transporter (TC 2.A.1.1) family.</text>
</comment>
<keyword evidence="4 8" id="KW-0812">Transmembrane</keyword>
<feature type="transmembrane region" description="Helical" evidence="8">
    <location>
        <begin position="52"/>
        <end position="68"/>
    </location>
</feature>
<feature type="transmembrane region" description="Helical" evidence="8">
    <location>
        <begin position="470"/>
        <end position="489"/>
    </location>
</feature>
<reference evidence="10" key="2">
    <citation type="journal article" date="2023" name="IMA Fungus">
        <title>Comparative genomic study of the Penicillium genus elucidates a diverse pangenome and 15 lateral gene transfer events.</title>
        <authorList>
            <person name="Petersen C."/>
            <person name="Sorensen T."/>
            <person name="Nielsen M.R."/>
            <person name="Sondergaard T.E."/>
            <person name="Sorensen J.L."/>
            <person name="Fitzpatrick D.A."/>
            <person name="Frisvad J.C."/>
            <person name="Nielsen K.L."/>
        </authorList>
    </citation>
    <scope>NUCLEOTIDE SEQUENCE</scope>
    <source>
        <strain evidence="10">IBT 26290</strain>
    </source>
</reference>
<keyword evidence="11" id="KW-1185">Reference proteome</keyword>
<dbReference type="GO" id="GO:0005351">
    <property type="term" value="F:carbohydrate:proton symporter activity"/>
    <property type="evidence" value="ECO:0007669"/>
    <property type="project" value="TreeGrafter"/>
</dbReference>
<feature type="transmembrane region" description="Helical" evidence="8">
    <location>
        <begin position="98"/>
        <end position="119"/>
    </location>
</feature>
<feature type="transmembrane region" description="Helical" evidence="8">
    <location>
        <begin position="156"/>
        <end position="175"/>
    </location>
</feature>
<gene>
    <name evidence="10" type="ORF">N7482_010170</name>
</gene>
<evidence type="ECO:0000313" key="11">
    <source>
        <dbReference type="Proteomes" id="UP001149163"/>
    </source>
</evidence>
<evidence type="ECO:0000256" key="6">
    <source>
        <dbReference type="ARBA" id="ARBA00023136"/>
    </source>
</evidence>
<dbReference type="InterPro" id="IPR050360">
    <property type="entry name" value="MFS_Sugar_Transporters"/>
</dbReference>
<keyword evidence="3 7" id="KW-0813">Transport</keyword>
<keyword evidence="6 8" id="KW-0472">Membrane</keyword>
<feature type="transmembrane region" description="Helical" evidence="8">
    <location>
        <begin position="187"/>
        <end position="204"/>
    </location>
</feature>
<proteinExistence type="inferred from homology"/>
<evidence type="ECO:0000256" key="2">
    <source>
        <dbReference type="ARBA" id="ARBA00010992"/>
    </source>
</evidence>
<dbReference type="SUPFAM" id="SSF103473">
    <property type="entry name" value="MFS general substrate transporter"/>
    <property type="match status" value="1"/>
</dbReference>
<evidence type="ECO:0000313" key="10">
    <source>
        <dbReference type="EMBL" id="KAJ5150918.1"/>
    </source>
</evidence>
<reference evidence="10" key="1">
    <citation type="submission" date="2022-11" db="EMBL/GenBank/DDBJ databases">
        <authorList>
            <person name="Petersen C."/>
        </authorList>
    </citation>
    <scope>NUCLEOTIDE SEQUENCE</scope>
    <source>
        <strain evidence="10">IBT 26290</strain>
    </source>
</reference>
<accession>A0A9W9HJD8</accession>
<dbReference type="Gene3D" id="1.20.1250.20">
    <property type="entry name" value="MFS general substrate transporter like domains"/>
    <property type="match status" value="1"/>
</dbReference>